<dbReference type="InterPro" id="IPR012823">
    <property type="entry name" value="Flagell_FliJ"/>
</dbReference>
<dbReference type="GO" id="GO:0044781">
    <property type="term" value="P:bacterial-type flagellum organization"/>
    <property type="evidence" value="ECO:0007669"/>
    <property type="project" value="UniProtKB-KW"/>
</dbReference>
<evidence type="ECO:0000256" key="3">
    <source>
        <dbReference type="ARBA" id="ARBA00020392"/>
    </source>
</evidence>
<evidence type="ECO:0000256" key="9">
    <source>
        <dbReference type="ARBA" id="ARBA00023136"/>
    </source>
</evidence>
<dbReference type="NCBIfam" id="TIGR02473">
    <property type="entry name" value="flagell_FliJ"/>
    <property type="match status" value="1"/>
</dbReference>
<dbReference type="Gene3D" id="1.10.287.1700">
    <property type="match status" value="1"/>
</dbReference>
<evidence type="ECO:0000256" key="4">
    <source>
        <dbReference type="ARBA" id="ARBA00022448"/>
    </source>
</evidence>
<dbReference type="GO" id="GO:0006935">
    <property type="term" value="P:chemotaxis"/>
    <property type="evidence" value="ECO:0007669"/>
    <property type="project" value="UniProtKB-KW"/>
</dbReference>
<protein>
    <recommendedName>
        <fullName evidence="3">Flagellar FliJ protein</fullName>
    </recommendedName>
</protein>
<reference evidence="12 13" key="1">
    <citation type="submission" date="2020-02" db="EMBL/GenBank/DDBJ databases">
        <title>Genome sequences of Thiorhodococcus mannitoliphagus and Thiorhodococcus minor, purple sulfur photosynthetic bacteria in the gammaproteobacterial family, Chromatiaceae.</title>
        <authorList>
            <person name="Aviles F.A."/>
            <person name="Meyer T.E."/>
            <person name="Kyndt J.A."/>
        </authorList>
    </citation>
    <scope>NUCLEOTIDE SEQUENCE [LARGE SCALE GENOMIC DNA]</scope>
    <source>
        <strain evidence="12 13">DSM 11518</strain>
    </source>
</reference>
<organism evidence="12 13">
    <name type="scientific">Thiorhodococcus minor</name>
    <dbReference type="NCBI Taxonomy" id="57489"/>
    <lineage>
        <taxon>Bacteria</taxon>
        <taxon>Pseudomonadati</taxon>
        <taxon>Pseudomonadota</taxon>
        <taxon>Gammaproteobacteria</taxon>
        <taxon>Chromatiales</taxon>
        <taxon>Chromatiaceae</taxon>
        <taxon>Thiorhodococcus</taxon>
    </lineage>
</organism>
<keyword evidence="6" id="KW-0145">Chemotaxis</keyword>
<keyword evidence="12" id="KW-0969">Cilium</keyword>
<evidence type="ECO:0000313" key="12">
    <source>
        <dbReference type="EMBL" id="NEV60495.1"/>
    </source>
</evidence>
<comment type="subcellular location">
    <subcellularLocation>
        <location evidence="1">Cell membrane</location>
        <topology evidence="1">Peripheral membrane protein</topology>
        <orientation evidence="1">Cytoplasmic side</orientation>
    </subcellularLocation>
</comment>
<evidence type="ECO:0000256" key="5">
    <source>
        <dbReference type="ARBA" id="ARBA00022475"/>
    </source>
</evidence>
<keyword evidence="13" id="KW-1185">Reference proteome</keyword>
<evidence type="ECO:0000256" key="2">
    <source>
        <dbReference type="ARBA" id="ARBA00010004"/>
    </source>
</evidence>
<dbReference type="GO" id="GO:0015031">
    <property type="term" value="P:protein transport"/>
    <property type="evidence" value="ECO:0007669"/>
    <property type="project" value="UniProtKB-KW"/>
</dbReference>
<evidence type="ECO:0000313" key="13">
    <source>
        <dbReference type="Proteomes" id="UP000483379"/>
    </source>
</evidence>
<dbReference type="AlphaFoldDB" id="A0A6M0JWH4"/>
<gene>
    <name evidence="12" type="primary">fliJ</name>
    <name evidence="12" type="ORF">G3446_01080</name>
</gene>
<dbReference type="InterPro" id="IPR053716">
    <property type="entry name" value="Flag_assembly_chemotaxis_eff"/>
</dbReference>
<dbReference type="GO" id="GO:0005886">
    <property type="term" value="C:plasma membrane"/>
    <property type="evidence" value="ECO:0007669"/>
    <property type="project" value="UniProtKB-SubCell"/>
</dbReference>
<evidence type="ECO:0000256" key="7">
    <source>
        <dbReference type="ARBA" id="ARBA00022795"/>
    </source>
</evidence>
<name>A0A6M0JWH4_9GAMM</name>
<keyword evidence="12" id="KW-0282">Flagellum</keyword>
<keyword evidence="4" id="KW-0813">Transport</keyword>
<comment type="similarity">
    <text evidence="2">Belongs to the FliJ family.</text>
</comment>
<keyword evidence="9" id="KW-0472">Membrane</keyword>
<comment type="caution">
    <text evidence="12">The sequence shown here is derived from an EMBL/GenBank/DDBJ whole genome shotgun (WGS) entry which is preliminary data.</text>
</comment>
<dbReference type="RefSeq" id="WP_164450538.1">
    <property type="nucleotide sequence ID" value="NZ_JAAIJQ010000002.1"/>
</dbReference>
<keyword evidence="10" id="KW-1006">Bacterial flagellum protein export</keyword>
<evidence type="ECO:0000256" key="6">
    <source>
        <dbReference type="ARBA" id="ARBA00022500"/>
    </source>
</evidence>
<dbReference type="Pfam" id="PF02050">
    <property type="entry name" value="FliJ"/>
    <property type="match status" value="1"/>
</dbReference>
<evidence type="ECO:0000256" key="10">
    <source>
        <dbReference type="ARBA" id="ARBA00023225"/>
    </source>
</evidence>
<sequence length="150" mass="17382">MSVRRFQRLLKIREAQENEAAVVLAERLADLGKLEQQRDQLTEYQSVYLDALVPNDARLLKQLGLMHQQLREALQQQELRVGAAQTRVDQARDAWLERHQASLSLEKLIERRRRADAVEENRKQQSALDMWATLRAFQKDQGLGFSGSDD</sequence>
<keyword evidence="7" id="KW-1005">Bacterial flagellum biogenesis</keyword>
<dbReference type="Proteomes" id="UP000483379">
    <property type="component" value="Unassembled WGS sequence"/>
</dbReference>
<dbReference type="GO" id="GO:0071973">
    <property type="term" value="P:bacterial-type flagellum-dependent cell motility"/>
    <property type="evidence" value="ECO:0007669"/>
    <property type="project" value="InterPro"/>
</dbReference>
<keyword evidence="5" id="KW-1003">Cell membrane</keyword>
<dbReference type="GO" id="GO:0009288">
    <property type="term" value="C:bacterial-type flagellum"/>
    <property type="evidence" value="ECO:0007669"/>
    <property type="project" value="InterPro"/>
</dbReference>
<keyword evidence="8" id="KW-0653">Protein transport</keyword>
<keyword evidence="12" id="KW-0966">Cell projection</keyword>
<evidence type="ECO:0000256" key="8">
    <source>
        <dbReference type="ARBA" id="ARBA00022927"/>
    </source>
</evidence>
<evidence type="ECO:0000256" key="1">
    <source>
        <dbReference type="ARBA" id="ARBA00004413"/>
    </source>
</evidence>
<feature type="coiled-coil region" evidence="11">
    <location>
        <begin position="60"/>
        <end position="94"/>
    </location>
</feature>
<accession>A0A6M0JWH4</accession>
<evidence type="ECO:0000256" key="11">
    <source>
        <dbReference type="SAM" id="Coils"/>
    </source>
</evidence>
<dbReference type="EMBL" id="JAAIJQ010000002">
    <property type="protein sequence ID" value="NEV60495.1"/>
    <property type="molecule type" value="Genomic_DNA"/>
</dbReference>
<proteinExistence type="inferred from homology"/>
<keyword evidence="11" id="KW-0175">Coiled coil</keyword>